<dbReference type="InterPro" id="IPR021136">
    <property type="entry name" value="Flagellar_hook_control-like_C"/>
</dbReference>
<keyword evidence="3" id="KW-0966">Cell projection</keyword>
<proteinExistence type="predicted"/>
<evidence type="ECO:0000256" key="1">
    <source>
        <dbReference type="SAM" id="MobiDB-lite"/>
    </source>
</evidence>
<dbReference type="InterPro" id="IPR038610">
    <property type="entry name" value="FliK-like_C_sf"/>
</dbReference>
<keyword evidence="3" id="KW-0282">Flagellum</keyword>
<evidence type="ECO:0000313" key="4">
    <source>
        <dbReference type="Proteomes" id="UP000076865"/>
    </source>
</evidence>
<dbReference type="RefSeq" id="WP_066323811.1">
    <property type="nucleotide sequence ID" value="NZ_CP015438.1"/>
</dbReference>
<feature type="domain" description="Flagellar hook-length control protein-like C-terminal" evidence="2">
    <location>
        <begin position="320"/>
        <end position="396"/>
    </location>
</feature>
<dbReference type="Gene3D" id="3.30.750.140">
    <property type="match status" value="1"/>
</dbReference>
<name>A0A167TI45_9BACL</name>
<reference evidence="3 4" key="1">
    <citation type="journal article" date="2006" name="Syst. Appl. Microbiol.">
        <title>Anoxybacillus amylolyticus sp. nov., a thermophilic amylase producing bacterium isolated from Mount Rittmann (Antarctica).</title>
        <authorList>
            <person name="Poli A."/>
            <person name="Esposito E."/>
            <person name="Lama L."/>
            <person name="Orlando P."/>
            <person name="Nicolaus G."/>
            <person name="de Appolonia F."/>
            <person name="Gambacorta A."/>
            <person name="Nicolaus B."/>
        </authorList>
    </citation>
    <scope>NUCLEOTIDE SEQUENCE [LARGE SCALE GENOMIC DNA]</scope>
    <source>
        <strain evidence="3 4">DSM 15939</strain>
    </source>
</reference>
<feature type="region of interest" description="Disordered" evidence="1">
    <location>
        <begin position="396"/>
        <end position="427"/>
    </location>
</feature>
<feature type="compositionally biased region" description="Low complexity" evidence="1">
    <location>
        <begin position="417"/>
        <end position="427"/>
    </location>
</feature>
<organism evidence="3 4">
    <name type="scientific">Anoxybacteroides amylolyticum</name>
    <dbReference type="NCBI Taxonomy" id="294699"/>
    <lineage>
        <taxon>Bacteria</taxon>
        <taxon>Bacillati</taxon>
        <taxon>Bacillota</taxon>
        <taxon>Bacilli</taxon>
        <taxon>Bacillales</taxon>
        <taxon>Anoxybacillaceae</taxon>
        <taxon>Anoxybacteroides</taxon>
    </lineage>
</organism>
<dbReference type="AlphaFoldDB" id="A0A167TI45"/>
<dbReference type="Proteomes" id="UP000076865">
    <property type="component" value="Chromosome"/>
</dbReference>
<feature type="compositionally biased region" description="Basic and acidic residues" evidence="1">
    <location>
        <begin position="399"/>
        <end position="416"/>
    </location>
</feature>
<dbReference type="KEGG" id="aamy:GFC30_1519"/>
<keyword evidence="4" id="KW-1185">Reference proteome</keyword>
<dbReference type="CDD" id="cd17470">
    <property type="entry name" value="T3SS_Flik_C"/>
    <property type="match status" value="1"/>
</dbReference>
<accession>A0A167TI45</accession>
<evidence type="ECO:0000259" key="2">
    <source>
        <dbReference type="Pfam" id="PF02120"/>
    </source>
</evidence>
<keyword evidence="3" id="KW-0969">Cilium</keyword>
<dbReference type="OrthoDB" id="2990946at2"/>
<evidence type="ECO:0000313" key="3">
    <source>
        <dbReference type="EMBL" id="ANB60864.1"/>
    </source>
</evidence>
<gene>
    <name evidence="3" type="ORF">GFC30_1519</name>
</gene>
<dbReference type="EMBL" id="CP015438">
    <property type="protein sequence ID" value="ANB60864.1"/>
    <property type="molecule type" value="Genomic_DNA"/>
</dbReference>
<dbReference type="Pfam" id="PF02120">
    <property type="entry name" value="Flg_hook"/>
    <property type="match status" value="1"/>
</dbReference>
<dbReference type="PATRIC" id="fig|294699.3.peg.1540"/>
<protein>
    <submittedName>
        <fullName evidence="3">Flagellar hook-length control FliK family protein</fullName>
    </submittedName>
</protein>
<sequence>MKIGTPTVLAKNVAIYQTRENEIKKISEKSAFQQLLSQEQVTNCNEKIDFNKEKKTAEVLGEIEKKLKDLWKKNGFEFPDSNEGNFVEWSLQQLLPDVLKNINGKLEIQRAEKFFDLENIAENITESLDSSLSQLLAGELQVSGVENPLFMFLNSFQQADSSEALIKFKDELKSILYSFSPSLKEAINERESVQPFALKSIKNKGVLQNSRLDFFPYIHLRKPSIVEGAVEKSSLKSMNQQEVFNPLTAQLQIASTTFSENMRPKDTGNHLTAVNNSIMFSFFQQAGVPVISLNETASKSNVNQQFVQQLIEVMKGSKFTKLANGQAQLIVRLHPEHLGTLTIKLVQENGELMAKIIASSTSAKELIEANIHQIRHAIPVQNIAIEKFDVFNQQQTYEPSHREQQGRARDEQHSRQEQQFSSEQENQLDFKDAFTNELVNFEV</sequence>